<reference evidence="1 2" key="1">
    <citation type="submission" date="2018-10" db="EMBL/GenBank/DDBJ databases">
        <title>Transmission dynamics of multidrug resistant bacteria on intensive care unit surfaces.</title>
        <authorList>
            <person name="D'Souza A.W."/>
            <person name="Potter R.F."/>
            <person name="Wallace M."/>
            <person name="Shupe A."/>
            <person name="Patel S."/>
            <person name="Sun S."/>
            <person name="Gul D."/>
            <person name="Kwon J.H."/>
            <person name="Andleeb S."/>
            <person name="Burnham C.-A.D."/>
            <person name="Dantas G."/>
        </authorList>
    </citation>
    <scope>NUCLEOTIDE SEQUENCE [LARGE SCALE GENOMIC DNA]</scope>
    <source>
        <strain evidence="1 2">EC_073</strain>
    </source>
</reference>
<proteinExistence type="predicted"/>
<dbReference type="EMBL" id="RHWT01000039">
    <property type="protein sequence ID" value="RSB27359.1"/>
    <property type="molecule type" value="Genomic_DNA"/>
</dbReference>
<gene>
    <name evidence="1" type="ORF">EGK68_21570</name>
</gene>
<dbReference type="AlphaFoldDB" id="A0A3R9B0T6"/>
<protein>
    <submittedName>
        <fullName evidence="1">Acetyl xylan esterase</fullName>
    </submittedName>
</protein>
<organism evidence="1 2">
    <name type="scientific">Enterobacter cloacae</name>
    <dbReference type="NCBI Taxonomy" id="550"/>
    <lineage>
        <taxon>Bacteria</taxon>
        <taxon>Pseudomonadati</taxon>
        <taxon>Pseudomonadota</taxon>
        <taxon>Gammaproteobacteria</taxon>
        <taxon>Enterobacterales</taxon>
        <taxon>Enterobacteriaceae</taxon>
        <taxon>Enterobacter</taxon>
        <taxon>Enterobacter cloacae complex</taxon>
    </lineage>
</organism>
<dbReference type="Proteomes" id="UP000275321">
    <property type="component" value="Unassembled WGS sequence"/>
</dbReference>
<name>A0A3R9B0T6_ENTCL</name>
<dbReference type="RefSeq" id="WP_021553800.1">
    <property type="nucleotide sequence ID" value="NZ_RHWT01000039.1"/>
</dbReference>
<evidence type="ECO:0000313" key="2">
    <source>
        <dbReference type="Proteomes" id="UP000275321"/>
    </source>
</evidence>
<sequence length="47" mass="5074">MQAHDRPQGAPVLALAGNSVSVKRMQNHAPYACMAFLRKNGGIFGDF</sequence>
<comment type="caution">
    <text evidence="1">The sequence shown here is derived from an EMBL/GenBank/DDBJ whole genome shotgun (WGS) entry which is preliminary data.</text>
</comment>
<evidence type="ECO:0000313" key="1">
    <source>
        <dbReference type="EMBL" id="RSB27359.1"/>
    </source>
</evidence>
<accession>A0A3R9B0T6</accession>